<evidence type="ECO:0000256" key="1">
    <source>
        <dbReference type="SAM" id="Coils"/>
    </source>
</evidence>
<proteinExistence type="predicted"/>
<dbReference type="InterPro" id="IPR001978">
    <property type="entry name" value="Troponin"/>
</dbReference>
<feature type="region of interest" description="Disordered" evidence="2">
    <location>
        <begin position="142"/>
        <end position="176"/>
    </location>
</feature>
<feature type="coiled-coil region" evidence="1">
    <location>
        <begin position="232"/>
        <end position="280"/>
    </location>
</feature>
<dbReference type="Pfam" id="PF00992">
    <property type="entry name" value="Troponin"/>
    <property type="match status" value="1"/>
</dbReference>
<dbReference type="InterPro" id="IPR038077">
    <property type="entry name" value="Troponin_sf"/>
</dbReference>
<evidence type="ECO:0000256" key="2">
    <source>
        <dbReference type="SAM" id="MobiDB-lite"/>
    </source>
</evidence>
<feature type="compositionally biased region" description="Basic and acidic residues" evidence="2">
    <location>
        <begin position="142"/>
        <end position="158"/>
    </location>
</feature>
<gene>
    <name evidence="3" type="ORF">P879_00522</name>
</gene>
<accession>A0A8T0DT72</accession>
<protein>
    <recommendedName>
        <fullName evidence="5">Troponin I</fullName>
    </recommendedName>
</protein>
<comment type="caution">
    <text evidence="3">The sequence shown here is derived from an EMBL/GenBank/DDBJ whole genome shotgun (WGS) entry which is preliminary data.</text>
</comment>
<feature type="compositionally biased region" description="Basic and acidic residues" evidence="2">
    <location>
        <begin position="1"/>
        <end position="18"/>
    </location>
</feature>
<evidence type="ECO:0000313" key="3">
    <source>
        <dbReference type="EMBL" id="KAF8570324.1"/>
    </source>
</evidence>
<evidence type="ECO:0000313" key="4">
    <source>
        <dbReference type="Proteomes" id="UP000699462"/>
    </source>
</evidence>
<dbReference type="OrthoDB" id="371899at2759"/>
<keyword evidence="4" id="KW-1185">Reference proteome</keyword>
<feature type="region of interest" description="Disordered" evidence="2">
    <location>
        <begin position="1"/>
        <end position="88"/>
    </location>
</feature>
<keyword evidence="1" id="KW-0175">Coiled coil</keyword>
<reference evidence="3 4" key="1">
    <citation type="submission" date="2019-07" db="EMBL/GenBank/DDBJ databases">
        <title>Annotation for the trematode Paragonimus westermani.</title>
        <authorList>
            <person name="Choi Y.-J."/>
        </authorList>
    </citation>
    <scope>NUCLEOTIDE SEQUENCE [LARGE SCALE GENOMIC DNA]</scope>
    <source>
        <strain evidence="3">180907_Pwestermani</strain>
    </source>
</reference>
<organism evidence="3 4">
    <name type="scientific">Paragonimus westermani</name>
    <dbReference type="NCBI Taxonomy" id="34504"/>
    <lineage>
        <taxon>Eukaryota</taxon>
        <taxon>Metazoa</taxon>
        <taxon>Spiralia</taxon>
        <taxon>Lophotrochozoa</taxon>
        <taxon>Platyhelminthes</taxon>
        <taxon>Trematoda</taxon>
        <taxon>Digenea</taxon>
        <taxon>Plagiorchiida</taxon>
        <taxon>Troglotremata</taxon>
        <taxon>Troglotrematidae</taxon>
        <taxon>Paragonimus</taxon>
    </lineage>
</organism>
<dbReference type="SUPFAM" id="SSF90250">
    <property type="entry name" value="Troponin coil-coiled subunits"/>
    <property type="match status" value="1"/>
</dbReference>
<dbReference type="Proteomes" id="UP000699462">
    <property type="component" value="Unassembled WGS sequence"/>
</dbReference>
<dbReference type="AlphaFoldDB" id="A0A8T0DT72"/>
<dbReference type="Gene3D" id="1.20.5.350">
    <property type="match status" value="1"/>
</dbReference>
<dbReference type="EMBL" id="JTDF01001223">
    <property type="protein sequence ID" value="KAF8570324.1"/>
    <property type="molecule type" value="Genomic_DNA"/>
</dbReference>
<name>A0A8T0DT72_9TREM</name>
<feature type="compositionally biased region" description="Acidic residues" evidence="2">
    <location>
        <begin position="56"/>
        <end position="69"/>
    </location>
</feature>
<sequence>MPTPKIRTDRDRPEHAEYEDNGNEDEGRPPTTRPKPLVSMPALSIQLDDSNSDSSESNDEEDVMTAEEEAAARRYLSGGDQTEQRRMSSLDVYLSQQQNTSESLIINRRVSMREEQEEIAKINVEEDEKNEEKIRREKLDKEREAVRREREAKVEMKSRRNSAHSPSPSPRKMTFKKRGIGGLSKERRKKLKEIIMKKAQEELKAERFKEMHAREKHLNSVVPSCNVDGLNENQLQELLHTLHKKAKESEAQRLELEERLRRQEEEIQELTLKLTDVKGHYPKPILRKVPKNSNLLARLEKLRTINALHAIKPSVILRSTANTGDTTVVNPGLINGINEGNANR</sequence>
<dbReference type="GO" id="GO:0005861">
    <property type="term" value="C:troponin complex"/>
    <property type="evidence" value="ECO:0007669"/>
    <property type="project" value="InterPro"/>
</dbReference>
<evidence type="ECO:0008006" key="5">
    <source>
        <dbReference type="Google" id="ProtNLM"/>
    </source>
</evidence>